<feature type="compositionally biased region" description="Basic and acidic residues" evidence="1">
    <location>
        <begin position="202"/>
        <end position="215"/>
    </location>
</feature>
<evidence type="ECO:0000256" key="1">
    <source>
        <dbReference type="SAM" id="MobiDB-lite"/>
    </source>
</evidence>
<reference evidence="3 4" key="1">
    <citation type="submission" date="2021-04" db="EMBL/GenBank/DDBJ databases">
        <authorList>
            <person name="Bliznina A."/>
        </authorList>
    </citation>
    <scope>NUCLEOTIDE SEQUENCE [LARGE SCALE GENOMIC DNA]</scope>
</reference>
<feature type="transmembrane region" description="Helical" evidence="2">
    <location>
        <begin position="154"/>
        <end position="182"/>
    </location>
</feature>
<evidence type="ECO:0000313" key="3">
    <source>
        <dbReference type="EMBL" id="CAG5098629.1"/>
    </source>
</evidence>
<name>A0ABN7SJ74_OIKDI</name>
<feature type="transmembrane region" description="Helical" evidence="2">
    <location>
        <begin position="57"/>
        <end position="82"/>
    </location>
</feature>
<dbReference type="Proteomes" id="UP001158576">
    <property type="component" value="Chromosome XSR"/>
</dbReference>
<keyword evidence="2" id="KW-0472">Membrane</keyword>
<organism evidence="3 4">
    <name type="scientific">Oikopleura dioica</name>
    <name type="common">Tunicate</name>
    <dbReference type="NCBI Taxonomy" id="34765"/>
    <lineage>
        <taxon>Eukaryota</taxon>
        <taxon>Metazoa</taxon>
        <taxon>Chordata</taxon>
        <taxon>Tunicata</taxon>
        <taxon>Appendicularia</taxon>
        <taxon>Copelata</taxon>
        <taxon>Oikopleuridae</taxon>
        <taxon>Oikopleura</taxon>
    </lineage>
</organism>
<protein>
    <submittedName>
        <fullName evidence="3">Oidioi.mRNA.OKI2018_I69.XSR.g15838.t1.cds</fullName>
    </submittedName>
</protein>
<evidence type="ECO:0000313" key="4">
    <source>
        <dbReference type="Proteomes" id="UP001158576"/>
    </source>
</evidence>
<keyword evidence="2" id="KW-1133">Transmembrane helix</keyword>
<keyword evidence="2" id="KW-0812">Transmembrane</keyword>
<gene>
    <name evidence="3" type="ORF">OKIOD_LOCUS7396</name>
</gene>
<dbReference type="EMBL" id="OU015569">
    <property type="protein sequence ID" value="CAG5098629.1"/>
    <property type="molecule type" value="Genomic_DNA"/>
</dbReference>
<evidence type="ECO:0000256" key="2">
    <source>
        <dbReference type="SAM" id="Phobius"/>
    </source>
</evidence>
<keyword evidence="4" id="KW-1185">Reference proteome</keyword>
<feature type="compositionally biased region" description="Polar residues" evidence="1">
    <location>
        <begin position="226"/>
        <end position="238"/>
    </location>
</feature>
<dbReference type="Gene3D" id="1.20.140.150">
    <property type="match status" value="1"/>
</dbReference>
<sequence length="400" mass="45031">MPNWSAAFLGRSKKVQIGLWSICKSTERSTDCAFWNNLEIWKFADTDEPDYVLYSRMFLQLSIITGLIGNIFAIVGNGLLCCTRKFKTTVIIQAVASLCLSASAMLIGASGTVFPILFKAPTADLPNQKQINHILTRDYFSVDPRSRPIFEHGLALYLCWASMIIYGIGCSLYIFIACLICTERNSSKVFVRPLSYTTLNEGKTRELPDEPRERVLIASSSNSSSVKETPNNDEINNDSLRKSPQKGSLLSNRYFPKENQIQTSNLNNDNVNFEKLNRAHTLSTIRSKSFMADDNFCDSIARALSLRKQENDYHESPTTDYSTQQDLDEIRDVSYEAEAESEEVESLCPSVASVSIIESSVMDFGQQPCADPFPKRMMQNYYSEHTRASIGIFRLSCDES</sequence>
<proteinExistence type="predicted"/>
<feature type="transmembrane region" description="Helical" evidence="2">
    <location>
        <begin position="94"/>
        <end position="118"/>
    </location>
</feature>
<feature type="region of interest" description="Disordered" evidence="1">
    <location>
        <begin position="202"/>
        <end position="247"/>
    </location>
</feature>
<accession>A0ABN7SJ74</accession>